<organism evidence="2 3">
    <name type="scientific">Corynebacterium occultum</name>
    <dbReference type="NCBI Taxonomy" id="2675219"/>
    <lineage>
        <taxon>Bacteria</taxon>
        <taxon>Bacillati</taxon>
        <taxon>Actinomycetota</taxon>
        <taxon>Actinomycetes</taxon>
        <taxon>Mycobacteriales</taxon>
        <taxon>Corynebacteriaceae</taxon>
        <taxon>Corynebacterium</taxon>
    </lineage>
</organism>
<sequence length="113" mass="11831">MTGLPEGVTLPMVFGVLIPVAIVTLALRQLPFSALKRLKGSEFIGMLGITMPVGVMAALVIYTLHSQLESPGGLSASLIAVGVTVILHAWRRSAGLSIVGGTLSYMLLVNLVF</sequence>
<dbReference type="Pfam" id="PF05437">
    <property type="entry name" value="AzlD"/>
    <property type="match status" value="1"/>
</dbReference>
<feature type="transmembrane region" description="Helical" evidence="1">
    <location>
        <begin position="43"/>
        <end position="64"/>
    </location>
</feature>
<dbReference type="PIRSF" id="PIRSF003203">
    <property type="entry name" value="AzlD"/>
    <property type="match status" value="1"/>
</dbReference>
<proteinExistence type="predicted"/>
<evidence type="ECO:0000256" key="1">
    <source>
        <dbReference type="SAM" id="Phobius"/>
    </source>
</evidence>
<keyword evidence="1" id="KW-1133">Transmembrane helix</keyword>
<gene>
    <name evidence="2" type="ORF">COCCU_14020</name>
</gene>
<dbReference type="Proteomes" id="UP000424462">
    <property type="component" value="Chromosome"/>
</dbReference>
<dbReference type="RefSeq" id="WP_156232398.1">
    <property type="nucleotide sequence ID" value="NZ_CP046455.1"/>
</dbReference>
<feature type="transmembrane region" description="Helical" evidence="1">
    <location>
        <begin position="70"/>
        <end position="87"/>
    </location>
</feature>
<evidence type="ECO:0000313" key="3">
    <source>
        <dbReference type="Proteomes" id="UP000424462"/>
    </source>
</evidence>
<dbReference type="KEGG" id="cok:COCCU_14020"/>
<protein>
    <submittedName>
        <fullName evidence="2">Branched-chain amino acid transport protein (AzlD)</fullName>
    </submittedName>
</protein>
<name>A0A6B8W558_9CORY</name>
<reference evidence="2 3" key="1">
    <citation type="submission" date="2019-11" db="EMBL/GenBank/DDBJ databases">
        <title>Complete genome sequence of Corynebacterium kalinowskii 1959, a novel Corynebacterium species isolated from soil of a small paddock in Vilsendorf, Germany.</title>
        <authorList>
            <person name="Schaffert L."/>
            <person name="Ruwe M."/>
            <person name="Milse J."/>
            <person name="Hanuschka K."/>
            <person name="Ortseifen V."/>
            <person name="Droste J."/>
            <person name="Brandt D."/>
            <person name="Schlueter L."/>
            <person name="Kutter Y."/>
            <person name="Vinke S."/>
            <person name="Viehoefer P."/>
            <person name="Jacob L."/>
            <person name="Luebke N.-C."/>
            <person name="Schulte-Berndt E."/>
            <person name="Hain C."/>
            <person name="Linder M."/>
            <person name="Schmidt P."/>
            <person name="Wollenschlaeger L."/>
            <person name="Luttermann T."/>
            <person name="Thieme E."/>
            <person name="Hassa J."/>
            <person name="Haak M."/>
            <person name="Wittchen M."/>
            <person name="Mentz A."/>
            <person name="Persicke M."/>
            <person name="Busche T."/>
            <person name="Ruckert C."/>
        </authorList>
    </citation>
    <scope>NUCLEOTIDE SEQUENCE [LARGE SCALE GENOMIC DNA]</scope>
    <source>
        <strain evidence="2 3">2039</strain>
    </source>
</reference>
<dbReference type="InterPro" id="IPR008407">
    <property type="entry name" value="Brnchd-chn_aa_trnsp_AzlD"/>
</dbReference>
<keyword evidence="1" id="KW-0812">Transmembrane</keyword>
<dbReference type="AlphaFoldDB" id="A0A6B8W558"/>
<evidence type="ECO:0000313" key="2">
    <source>
        <dbReference type="EMBL" id="QGU08694.1"/>
    </source>
</evidence>
<keyword evidence="3" id="KW-1185">Reference proteome</keyword>
<accession>A0A6B8W558</accession>
<keyword evidence="1" id="KW-0472">Membrane</keyword>
<dbReference type="EMBL" id="CP046455">
    <property type="protein sequence ID" value="QGU08694.1"/>
    <property type="molecule type" value="Genomic_DNA"/>
</dbReference>
<feature type="transmembrane region" description="Helical" evidence="1">
    <location>
        <begin position="94"/>
        <end position="112"/>
    </location>
</feature>
<feature type="transmembrane region" description="Helical" evidence="1">
    <location>
        <begin position="12"/>
        <end position="31"/>
    </location>
</feature>